<dbReference type="Proteomes" id="UP001468798">
    <property type="component" value="Unassembled WGS sequence"/>
</dbReference>
<dbReference type="Pfam" id="PF07495">
    <property type="entry name" value="Y_Y_Y"/>
    <property type="match status" value="1"/>
</dbReference>
<sequence length="981" mass="113708">MRYFIIGFILIVLPNSGFTQPLYRAETIKFNQGLPSDFVHSTIKKEGYLYIATQRGLCQYDGYQFIKNSEINSEINSLAISKNKLYYYDHNLGLVYIENIFDIPKELVKVNFEDSSPYNDHYDNIYIDQKGLVWCTDYNNIKYYSPNAKKMISFSFDTNISETDAKNIFIEPNSNEIWIATRKGMYIWNRKNNHLKHHPNLFLKKEHIISAKLSQDKQNLIYTNKNGGLFLYDLLQNRYKKIAISSTKGQFSIASSFEDEVGNTLLYNEHQLYFFTTKTNSKLVFETENKINHVYYDAETKIIWVATNHGLIKLMREDKSIITLKAFFKNNKTVTSIVQDDNAQLLMCNTTNIIYSYGKNSWKTYSYPDKSLQFSELFIQEKNIIVSSNKGVYILKKNNLQPLIKIDTGVKKAIVDNKNQLWILPNKGAVKVYDLATTLPKENFILNPSKYWKENKFNDISLAKNGTIWLASWMPKDYGISYFDNRKSRFVEISQLKYFKNESLFITDYYNKIAFTHNGNLLFSGYGGWNLVNPNGKIIFSLNTEKHNVTNDHIEGIAEDRNGNIWFTSAEGLNHYNFKTDRVVRISQIDGLATNELIYGFCKLSDNKIALGTNFGCQIIDLEDILKTQLINKLKITVVKKDGKILPHKNNNIELNYDFTELDLYFSALSFSEKEKIIYRYKFNTDETWNYLGTNPKLSLVKLSPGKYNITVAAGDNLDNWQSKTLQIALTITPPFYKTYWFFGIVIVLLFAMVYFISRYFINQEKIKGILKSNIKEAEMQTLRSQMNPHFMFNSLNSINSYIIQNKSNEASKYLSTFSKLMRSILDNSKYRTIQLEKEIKTLDWYLQLEAVRLEHKFTYSIQCSDEIDRETVQIPPLIIQPFVENAIWHGIQNKNSKGHIIIQINSDENESLKISITDDGIGRKASALLKKSQTTHISYGLEITIDRLKILNPSNSVTIIDLYDETSQPKGTQVLLNISS</sequence>
<evidence type="ECO:0000256" key="1">
    <source>
        <dbReference type="SAM" id="Phobius"/>
    </source>
</evidence>
<dbReference type="Pfam" id="PF06580">
    <property type="entry name" value="His_kinase"/>
    <property type="match status" value="1"/>
</dbReference>
<feature type="transmembrane region" description="Helical" evidence="1">
    <location>
        <begin position="740"/>
        <end position="762"/>
    </location>
</feature>
<dbReference type="SUPFAM" id="SSF55874">
    <property type="entry name" value="ATPase domain of HSP90 chaperone/DNA topoisomerase II/histidine kinase"/>
    <property type="match status" value="1"/>
</dbReference>
<reference evidence="4 5" key="1">
    <citation type="submission" date="2024-03" db="EMBL/GenBank/DDBJ databases">
        <title>Two novel species of the genus Flavobacterium exhibiting potentially degradation of complex polysaccharides.</title>
        <authorList>
            <person name="Lian X."/>
        </authorList>
    </citation>
    <scope>NUCLEOTIDE SEQUENCE [LARGE SCALE GENOMIC DNA]</scope>
    <source>
        <strain evidence="4 5">N6</strain>
    </source>
</reference>
<keyword evidence="4" id="KW-0418">Kinase</keyword>
<dbReference type="PANTHER" id="PTHR34220">
    <property type="entry name" value="SENSOR HISTIDINE KINASE YPDA"/>
    <property type="match status" value="1"/>
</dbReference>
<proteinExistence type="predicted"/>
<dbReference type="InterPro" id="IPR013783">
    <property type="entry name" value="Ig-like_fold"/>
</dbReference>
<dbReference type="RefSeq" id="WP_342690542.1">
    <property type="nucleotide sequence ID" value="NZ_JBCGDP010000002.1"/>
</dbReference>
<organism evidence="4 5">
    <name type="scientific">Flavobacterium polysaccharolyticum</name>
    <dbReference type="NCBI Taxonomy" id="3133148"/>
    <lineage>
        <taxon>Bacteria</taxon>
        <taxon>Pseudomonadati</taxon>
        <taxon>Bacteroidota</taxon>
        <taxon>Flavobacteriia</taxon>
        <taxon>Flavobacteriales</taxon>
        <taxon>Flavobacteriaceae</taxon>
        <taxon>Flavobacterium</taxon>
    </lineage>
</organism>
<dbReference type="InterPro" id="IPR010559">
    <property type="entry name" value="Sig_transdc_His_kin_internal"/>
</dbReference>
<feature type="domain" description="Signal transduction histidine kinase internal region" evidence="2">
    <location>
        <begin position="778"/>
        <end position="858"/>
    </location>
</feature>
<dbReference type="GO" id="GO:0016301">
    <property type="term" value="F:kinase activity"/>
    <property type="evidence" value="ECO:0007669"/>
    <property type="project" value="UniProtKB-KW"/>
</dbReference>
<gene>
    <name evidence="4" type="ORF">WFZ86_02995</name>
</gene>
<dbReference type="InterPro" id="IPR050640">
    <property type="entry name" value="Bact_2-comp_sensor_kinase"/>
</dbReference>
<name>A0ABU9NM63_9FLAO</name>
<accession>A0ABU9NM63</accession>
<feature type="domain" description="Two component regulator three Y" evidence="3">
    <location>
        <begin position="671"/>
        <end position="732"/>
    </location>
</feature>
<comment type="caution">
    <text evidence="4">The sequence shown here is derived from an EMBL/GenBank/DDBJ whole genome shotgun (WGS) entry which is preliminary data.</text>
</comment>
<evidence type="ECO:0000259" key="2">
    <source>
        <dbReference type="Pfam" id="PF06580"/>
    </source>
</evidence>
<evidence type="ECO:0000259" key="3">
    <source>
        <dbReference type="Pfam" id="PF07495"/>
    </source>
</evidence>
<dbReference type="InterPro" id="IPR015943">
    <property type="entry name" value="WD40/YVTN_repeat-like_dom_sf"/>
</dbReference>
<dbReference type="Gene3D" id="2.130.10.10">
    <property type="entry name" value="YVTN repeat-like/Quinoprotein amine dehydrogenase"/>
    <property type="match status" value="3"/>
</dbReference>
<dbReference type="Gene3D" id="2.60.40.10">
    <property type="entry name" value="Immunoglobulins"/>
    <property type="match status" value="1"/>
</dbReference>
<dbReference type="SUPFAM" id="SSF101898">
    <property type="entry name" value="NHL repeat"/>
    <property type="match status" value="1"/>
</dbReference>
<keyword evidence="4" id="KW-0808">Transferase</keyword>
<keyword evidence="1" id="KW-0472">Membrane</keyword>
<dbReference type="EMBL" id="JBCGDP010000002">
    <property type="protein sequence ID" value="MEM0575452.1"/>
    <property type="molecule type" value="Genomic_DNA"/>
</dbReference>
<keyword evidence="1" id="KW-1133">Transmembrane helix</keyword>
<keyword evidence="5" id="KW-1185">Reference proteome</keyword>
<dbReference type="PANTHER" id="PTHR34220:SF7">
    <property type="entry name" value="SENSOR HISTIDINE KINASE YPDA"/>
    <property type="match status" value="1"/>
</dbReference>
<dbReference type="InterPro" id="IPR036890">
    <property type="entry name" value="HATPase_C_sf"/>
</dbReference>
<dbReference type="Gene3D" id="3.30.565.10">
    <property type="entry name" value="Histidine kinase-like ATPase, C-terminal domain"/>
    <property type="match status" value="1"/>
</dbReference>
<protein>
    <submittedName>
        <fullName evidence="4">Histidine kinase</fullName>
    </submittedName>
</protein>
<dbReference type="SUPFAM" id="SSF50998">
    <property type="entry name" value="Quinoprotein alcohol dehydrogenase-like"/>
    <property type="match status" value="1"/>
</dbReference>
<dbReference type="InterPro" id="IPR011044">
    <property type="entry name" value="Quino_amine_DH_bsu"/>
</dbReference>
<keyword evidence="1" id="KW-0812">Transmembrane</keyword>
<dbReference type="InterPro" id="IPR011047">
    <property type="entry name" value="Quinoprotein_ADH-like_sf"/>
</dbReference>
<dbReference type="SUPFAM" id="SSF50969">
    <property type="entry name" value="YVTN repeat-like/Quinoprotein amine dehydrogenase"/>
    <property type="match status" value="1"/>
</dbReference>
<dbReference type="InterPro" id="IPR011123">
    <property type="entry name" value="Y_Y_Y"/>
</dbReference>
<evidence type="ECO:0000313" key="4">
    <source>
        <dbReference type="EMBL" id="MEM0575452.1"/>
    </source>
</evidence>
<evidence type="ECO:0000313" key="5">
    <source>
        <dbReference type="Proteomes" id="UP001468798"/>
    </source>
</evidence>